<dbReference type="PIRSF" id="PIRSF000189">
    <property type="entry name" value="D-aa_oxidase"/>
    <property type="match status" value="1"/>
</dbReference>
<dbReference type="PANTHER" id="PTHR11530:SF16">
    <property type="entry name" value="D-AMINO ACID OXIDASE (AFU_ORTHOLOGUE AFUA_5G11290)"/>
    <property type="match status" value="1"/>
</dbReference>
<dbReference type="GO" id="GO:0003884">
    <property type="term" value="F:D-amino-acid oxidase activity"/>
    <property type="evidence" value="ECO:0007669"/>
    <property type="project" value="InterPro"/>
</dbReference>
<evidence type="ECO:0000256" key="7">
    <source>
        <dbReference type="SAM" id="Phobius"/>
    </source>
</evidence>
<dbReference type="SUPFAM" id="SSF54373">
    <property type="entry name" value="FAD-linked reductases, C-terminal domain"/>
    <property type="match status" value="1"/>
</dbReference>
<keyword evidence="10" id="KW-1185">Reference proteome</keyword>
<sequence length="370" mass="39892">MDNAMADTNITVIGAGVTGLTTAFLLSKNKRNKITLVAKFMPGDFDIEYTSPWAGANFLPMGAEGSDQARYETNTWPWLSNLAKNHPEAGIHFQQCKLHTLAKDIGARGSLFAESRDKLPWWKDVVPDFVSSVGSDGSIHYSFTSVCINIAIYLPWLLSKCLEEGVNIRRGVIGFVTDAADLHHNGKADIVINCTGLQSRKLGGVEDKSLVAVRGQTVLVRNDGGPMFGISSIDNGGREYEGSYSMTRAAGGGTILGGTFDPTNESPIPDLNIAVRIMEHAVKLNPHLTGGTGKIDDLDIVRHGVGLRPLRPQGPRVGEVDVIRGVQVVHSYGHGSWGYQGSMGSAKEIERVVAQIEQQKKTAGKVLSKL</sequence>
<keyword evidence="7" id="KW-1133">Transmembrane helix</keyword>
<name>A0A3D8SM16_9HELO</name>
<dbReference type="AlphaFoldDB" id="A0A3D8SM16"/>
<reference evidence="9 10" key="1">
    <citation type="journal article" date="2018" name="IMA Fungus">
        <title>IMA Genome-F 9: Draft genome sequence of Annulohypoxylon stygium, Aspergillus mulundensis, Berkeleyomyces basicola (syn. Thielaviopsis basicola), Ceratocystis smalleyi, two Cercospora beticola strains, Coleophoma cylindrospora, Fusarium fracticaudum, Phialophora cf. hyalina, and Morchella septimelata.</title>
        <authorList>
            <person name="Wingfield B.D."/>
            <person name="Bills G.F."/>
            <person name="Dong Y."/>
            <person name="Huang W."/>
            <person name="Nel W.J."/>
            <person name="Swalarsk-Parry B.S."/>
            <person name="Vaghefi N."/>
            <person name="Wilken P.M."/>
            <person name="An Z."/>
            <person name="de Beer Z.W."/>
            <person name="De Vos L."/>
            <person name="Chen L."/>
            <person name="Duong T.A."/>
            <person name="Gao Y."/>
            <person name="Hammerbacher A."/>
            <person name="Kikkert J.R."/>
            <person name="Li Y."/>
            <person name="Li H."/>
            <person name="Li K."/>
            <person name="Li Q."/>
            <person name="Liu X."/>
            <person name="Ma X."/>
            <person name="Naidoo K."/>
            <person name="Pethybridge S.J."/>
            <person name="Sun J."/>
            <person name="Steenkamp E.T."/>
            <person name="van der Nest M.A."/>
            <person name="van Wyk S."/>
            <person name="Wingfield M.J."/>
            <person name="Xiong C."/>
            <person name="Yue Q."/>
            <person name="Zhang X."/>
        </authorList>
    </citation>
    <scope>NUCLEOTIDE SEQUENCE [LARGE SCALE GENOMIC DNA]</scope>
    <source>
        <strain evidence="9 10">BP5796</strain>
    </source>
</reference>
<accession>A0A3D8SM16</accession>
<comment type="cofactor">
    <cofactor evidence="1 6">
        <name>FAD</name>
        <dbReference type="ChEBI" id="CHEBI:57692"/>
    </cofactor>
</comment>
<dbReference type="Proteomes" id="UP000256328">
    <property type="component" value="Unassembled WGS sequence"/>
</dbReference>
<feature type="binding site" evidence="6">
    <location>
        <position position="176"/>
    </location>
    <ligand>
        <name>FAD</name>
        <dbReference type="ChEBI" id="CHEBI:57692"/>
    </ligand>
</feature>
<evidence type="ECO:0000259" key="8">
    <source>
        <dbReference type="Pfam" id="PF01266"/>
    </source>
</evidence>
<keyword evidence="7" id="KW-0812">Transmembrane</keyword>
<dbReference type="Pfam" id="PF01266">
    <property type="entry name" value="DAO"/>
    <property type="match status" value="1"/>
</dbReference>
<organism evidence="9 10">
    <name type="scientific">Coleophoma crateriformis</name>
    <dbReference type="NCBI Taxonomy" id="565419"/>
    <lineage>
        <taxon>Eukaryota</taxon>
        <taxon>Fungi</taxon>
        <taxon>Dikarya</taxon>
        <taxon>Ascomycota</taxon>
        <taxon>Pezizomycotina</taxon>
        <taxon>Leotiomycetes</taxon>
        <taxon>Helotiales</taxon>
        <taxon>Dermateaceae</taxon>
        <taxon>Coleophoma</taxon>
    </lineage>
</organism>
<keyword evidence="7" id="KW-0472">Membrane</keyword>
<dbReference type="Gene3D" id="3.40.50.720">
    <property type="entry name" value="NAD(P)-binding Rossmann-like Domain"/>
    <property type="match status" value="1"/>
</dbReference>
<evidence type="ECO:0000256" key="4">
    <source>
        <dbReference type="ARBA" id="ARBA00022827"/>
    </source>
</evidence>
<evidence type="ECO:0000256" key="5">
    <source>
        <dbReference type="ARBA" id="ARBA00023002"/>
    </source>
</evidence>
<evidence type="ECO:0000313" key="9">
    <source>
        <dbReference type="EMBL" id="RDW87389.1"/>
    </source>
</evidence>
<feature type="domain" description="FAD dependent oxidoreductase" evidence="8">
    <location>
        <begin position="10"/>
        <end position="349"/>
    </location>
</feature>
<keyword evidence="4 6" id="KW-0274">FAD</keyword>
<evidence type="ECO:0000256" key="1">
    <source>
        <dbReference type="ARBA" id="ARBA00001974"/>
    </source>
</evidence>
<comment type="caution">
    <text evidence="9">The sequence shown here is derived from an EMBL/GenBank/DDBJ whole genome shotgun (WGS) entry which is preliminary data.</text>
</comment>
<dbReference type="InterPro" id="IPR006076">
    <property type="entry name" value="FAD-dep_OxRdtase"/>
</dbReference>
<evidence type="ECO:0000256" key="2">
    <source>
        <dbReference type="ARBA" id="ARBA00006730"/>
    </source>
</evidence>
<feature type="binding site" evidence="6">
    <location>
        <position position="195"/>
    </location>
    <ligand>
        <name>FAD</name>
        <dbReference type="ChEBI" id="CHEBI:57692"/>
    </ligand>
</feature>
<evidence type="ECO:0000256" key="6">
    <source>
        <dbReference type="PIRSR" id="PIRSR000189-1"/>
    </source>
</evidence>
<dbReference type="PANTHER" id="PTHR11530">
    <property type="entry name" value="D-AMINO ACID OXIDASE"/>
    <property type="match status" value="1"/>
</dbReference>
<feature type="binding site" evidence="6">
    <location>
        <position position="244"/>
    </location>
    <ligand>
        <name>D-dopa</name>
        <dbReference type="ChEBI" id="CHEBI:149689"/>
    </ligand>
</feature>
<protein>
    <recommendedName>
        <fullName evidence="8">FAD dependent oxidoreductase domain-containing protein</fullName>
    </recommendedName>
</protein>
<dbReference type="Gene3D" id="3.30.9.10">
    <property type="entry name" value="D-Amino Acid Oxidase, subunit A, domain 2"/>
    <property type="match status" value="1"/>
</dbReference>
<dbReference type="GO" id="GO:0005737">
    <property type="term" value="C:cytoplasm"/>
    <property type="evidence" value="ECO:0007669"/>
    <property type="project" value="TreeGrafter"/>
</dbReference>
<evidence type="ECO:0000256" key="3">
    <source>
        <dbReference type="ARBA" id="ARBA00022630"/>
    </source>
</evidence>
<dbReference type="InterPro" id="IPR023209">
    <property type="entry name" value="DAO"/>
</dbReference>
<feature type="binding site" evidence="6">
    <location>
        <begin position="50"/>
        <end position="51"/>
    </location>
    <ligand>
        <name>FAD</name>
        <dbReference type="ChEBI" id="CHEBI:57692"/>
    </ligand>
</feature>
<dbReference type="EMBL" id="PDLN01000004">
    <property type="protein sequence ID" value="RDW87389.1"/>
    <property type="molecule type" value="Genomic_DNA"/>
</dbReference>
<dbReference type="GO" id="GO:0019478">
    <property type="term" value="P:D-amino acid catabolic process"/>
    <property type="evidence" value="ECO:0007669"/>
    <property type="project" value="TreeGrafter"/>
</dbReference>
<dbReference type="GO" id="GO:0071949">
    <property type="term" value="F:FAD binding"/>
    <property type="evidence" value="ECO:0007669"/>
    <property type="project" value="InterPro"/>
</dbReference>
<keyword evidence="3" id="KW-0285">Flavoprotein</keyword>
<dbReference type="SUPFAM" id="SSF51971">
    <property type="entry name" value="Nucleotide-binding domain"/>
    <property type="match status" value="1"/>
</dbReference>
<evidence type="ECO:0000313" key="10">
    <source>
        <dbReference type="Proteomes" id="UP000256328"/>
    </source>
</evidence>
<gene>
    <name evidence="9" type="ORF">BP5796_03083</name>
</gene>
<proteinExistence type="inferred from homology"/>
<feature type="transmembrane region" description="Helical" evidence="7">
    <location>
        <begin position="6"/>
        <end position="26"/>
    </location>
</feature>
<dbReference type="OrthoDB" id="409956at2759"/>
<comment type="similarity">
    <text evidence="2">Belongs to the DAMOX/DASOX family.</text>
</comment>
<keyword evidence="5" id="KW-0560">Oxidoreductase</keyword>